<reference evidence="2 3" key="1">
    <citation type="submission" date="2017-02" db="EMBL/GenBank/DDBJ databases">
        <authorList>
            <person name="Peterson S.W."/>
        </authorList>
    </citation>
    <scope>NUCLEOTIDE SEQUENCE [LARGE SCALE GENOMIC DNA]</scope>
    <source>
        <strain evidence="2 3">CIP104813</strain>
    </source>
</reference>
<name>A0A1X6WY40_9MICO</name>
<proteinExistence type="predicted"/>
<evidence type="ECO:0000313" key="2">
    <source>
        <dbReference type="EMBL" id="SLM90829.1"/>
    </source>
</evidence>
<gene>
    <name evidence="2" type="ORF">FM110_05660</name>
</gene>
<keyword evidence="3" id="KW-1185">Reference proteome</keyword>
<protein>
    <submittedName>
        <fullName evidence="2">Uncharacterized protein</fullName>
    </submittedName>
</protein>
<feature type="compositionally biased region" description="Low complexity" evidence="1">
    <location>
        <begin position="16"/>
        <end position="29"/>
    </location>
</feature>
<dbReference type="AlphaFoldDB" id="A0A1X6WY40"/>
<feature type="region of interest" description="Disordered" evidence="1">
    <location>
        <begin position="1"/>
        <end position="30"/>
    </location>
</feature>
<sequence length="109" mass="11132">MSGAGLPSAEGSELGASTASDAQAAAEIEASARPEVRLEAGRLSDHELAAVSVALAAINAASRAQADERALLEGTSADASGWSDAVHRLSRMHAARVHATASAWQFSHR</sequence>
<dbReference type="RefSeq" id="WP_234991946.1">
    <property type="nucleotide sequence ID" value="NZ_FWFG01000050.1"/>
</dbReference>
<accession>A0A1X6WY40</accession>
<dbReference type="EMBL" id="FWFG01000050">
    <property type="protein sequence ID" value="SLM90829.1"/>
    <property type="molecule type" value="Genomic_DNA"/>
</dbReference>
<evidence type="ECO:0000256" key="1">
    <source>
        <dbReference type="SAM" id="MobiDB-lite"/>
    </source>
</evidence>
<evidence type="ECO:0000313" key="3">
    <source>
        <dbReference type="Proteomes" id="UP000195981"/>
    </source>
</evidence>
<organism evidence="2 3">
    <name type="scientific">Brachybacterium nesterenkovii</name>
    <dbReference type="NCBI Taxonomy" id="47847"/>
    <lineage>
        <taxon>Bacteria</taxon>
        <taxon>Bacillati</taxon>
        <taxon>Actinomycetota</taxon>
        <taxon>Actinomycetes</taxon>
        <taxon>Micrococcales</taxon>
        <taxon>Dermabacteraceae</taxon>
        <taxon>Brachybacterium</taxon>
    </lineage>
</organism>
<dbReference type="Proteomes" id="UP000195981">
    <property type="component" value="Unassembled WGS sequence"/>
</dbReference>